<organism evidence="1">
    <name type="scientific">Escherichia coli</name>
    <dbReference type="NCBI Taxonomy" id="562"/>
    <lineage>
        <taxon>Bacteria</taxon>
        <taxon>Pseudomonadati</taxon>
        <taxon>Pseudomonadota</taxon>
        <taxon>Gammaproteobacteria</taxon>
        <taxon>Enterobacterales</taxon>
        <taxon>Enterobacteriaceae</taxon>
        <taxon>Escherichia</taxon>
    </lineage>
</organism>
<reference evidence="1" key="1">
    <citation type="submission" date="2024-02" db="EMBL/GenBank/DDBJ databases">
        <authorList>
            <consortium name="Clinical and Environmental Microbiology Branch: Whole genome sequencing antimicrobial resistance pathogens in the healthcare setting"/>
        </authorList>
    </citation>
    <scope>NUCLEOTIDE SEQUENCE</scope>
    <source>
        <strain evidence="1">2023QG-00028</strain>
    </source>
</reference>
<dbReference type="GO" id="GO:0051495">
    <property type="term" value="P:positive regulation of cytoskeleton organization"/>
    <property type="evidence" value="ECO:0007669"/>
    <property type="project" value="InterPro"/>
</dbReference>
<proteinExistence type="predicted"/>
<dbReference type="InterPro" id="IPR009320">
    <property type="entry name" value="Antitoxin_CbeA"/>
</dbReference>
<accession>A0AAN5IYN4</accession>
<dbReference type="InterPro" id="IPR038025">
    <property type="entry name" value="CbeA_sf"/>
</dbReference>
<dbReference type="EMBL" id="ABKSHZ030000017">
    <property type="protein sequence ID" value="EMM9724179.1"/>
    <property type="molecule type" value="Genomic_DNA"/>
</dbReference>
<sequence>MTDLKDYDTPPTHLWGLQCNVTPCFGARLVQEGGCLHFLADRAEFTGTFSDRDARHLDQIFPLLMRQMESILLSGELDPRRAKGITLQVEGLICEANTLGSCGYVYIAIYPMASRSSGQ</sequence>
<dbReference type="Gene3D" id="3.30.450.20">
    <property type="entry name" value="PAS domain"/>
    <property type="match status" value="1"/>
</dbReference>
<evidence type="ECO:0000313" key="1">
    <source>
        <dbReference type="EMBL" id="EMM9724179.1"/>
    </source>
</evidence>
<dbReference type="SUPFAM" id="SSF143737">
    <property type="entry name" value="YeeU-like"/>
    <property type="match status" value="1"/>
</dbReference>
<gene>
    <name evidence="1" type="ORF">PWL68_004379</name>
</gene>
<dbReference type="AlphaFoldDB" id="A0AAN5IYN4"/>
<comment type="caution">
    <text evidence="1">The sequence shown here is derived from an EMBL/GenBank/DDBJ whole genome shotgun (WGS) entry which is preliminary data.</text>
</comment>
<name>A0AAN5IYN4_ECOLX</name>
<dbReference type="Pfam" id="PF06154">
    <property type="entry name" value="CbeA_antitoxin"/>
    <property type="match status" value="1"/>
</dbReference>
<protein>
    <submittedName>
        <fullName evidence="1">Type IV toxin-antitoxin system YeeU family antitoxin</fullName>
    </submittedName>
</protein>
<dbReference type="RefSeq" id="WP_019841938.1">
    <property type="nucleotide sequence ID" value="NZ_BFMR01000019.1"/>
</dbReference>